<protein>
    <recommendedName>
        <fullName evidence="4">Integrase</fullName>
    </recommendedName>
</protein>
<evidence type="ECO:0000313" key="3">
    <source>
        <dbReference type="Proteomes" id="UP001200741"/>
    </source>
</evidence>
<keyword evidence="3" id="KW-1185">Reference proteome</keyword>
<dbReference type="EMBL" id="JAJTWU010000004">
    <property type="protein sequence ID" value="MCE4555035.1"/>
    <property type="molecule type" value="Genomic_DNA"/>
</dbReference>
<comment type="caution">
    <text evidence="2">The sequence shown here is derived from an EMBL/GenBank/DDBJ whole genome shotgun (WGS) entry which is preliminary data.</text>
</comment>
<dbReference type="Proteomes" id="UP001200741">
    <property type="component" value="Unassembled WGS sequence"/>
</dbReference>
<organism evidence="2 3">
    <name type="scientific">Pelomonas cellulosilytica</name>
    <dbReference type="NCBI Taxonomy" id="2906762"/>
    <lineage>
        <taxon>Bacteria</taxon>
        <taxon>Pseudomonadati</taxon>
        <taxon>Pseudomonadota</taxon>
        <taxon>Betaproteobacteria</taxon>
        <taxon>Burkholderiales</taxon>
        <taxon>Sphaerotilaceae</taxon>
        <taxon>Roseateles</taxon>
    </lineage>
</organism>
<evidence type="ECO:0000313" key="2">
    <source>
        <dbReference type="EMBL" id="MCE4555035.1"/>
    </source>
</evidence>
<accession>A0ABS8XTJ1</accession>
<evidence type="ECO:0000256" key="1">
    <source>
        <dbReference type="SAM" id="MobiDB-lite"/>
    </source>
</evidence>
<sequence length="398" mass="43883">MKQSNRPDDPPYFHGPSTDGQASTTFTIARFEVIKPPSQLDGREGLHRFRKGCKIDVNTDLDAIRIWIEEASQTEATRRARRTLAERLLNWAYASRGKAVSSFEPTDFGAFIDFVASPGTSDLWITPRGGFRDSAGWRPFTGPLGPASMEASASHLSSLLTFLTKQKYADLYFAAGKRRAREGIADSSSITYQRDRREARTQSIPAAEWDWVVRWVDACERDNLDLTPKLVVELLYYGQLKLSEVSALSRNVLKLPLQAGGPWRAEFRTKNGAAIRDMRELRGPLTATIMKWFGDGITPAWEAFERGEPLLHLSADSLAGLVRKVFDGASSIAADAGEVASAQGLRTRSAMSLRHAMALHVQGELFDHGAAVMVLAQMTDLPVTGAEATEAALRRTTP</sequence>
<feature type="region of interest" description="Disordered" evidence="1">
    <location>
        <begin position="1"/>
        <end position="20"/>
    </location>
</feature>
<dbReference type="RefSeq" id="WP_233372057.1">
    <property type="nucleotide sequence ID" value="NZ_JAJTWU010000004.1"/>
</dbReference>
<evidence type="ECO:0008006" key="4">
    <source>
        <dbReference type="Google" id="ProtNLM"/>
    </source>
</evidence>
<gene>
    <name evidence="2" type="ORF">LXT13_11420</name>
</gene>
<proteinExistence type="predicted"/>
<name>A0ABS8XTJ1_9BURK</name>
<feature type="compositionally biased region" description="Basic and acidic residues" evidence="1">
    <location>
        <begin position="1"/>
        <end position="11"/>
    </location>
</feature>
<reference evidence="2 3" key="1">
    <citation type="submission" date="2021-12" db="EMBL/GenBank/DDBJ databases">
        <title>Genome seq of P8.</title>
        <authorList>
            <person name="Seo T."/>
        </authorList>
    </citation>
    <scope>NUCLEOTIDE SEQUENCE [LARGE SCALE GENOMIC DNA]</scope>
    <source>
        <strain evidence="2 3">P8</strain>
    </source>
</reference>